<protein>
    <submittedName>
        <fullName evidence="1">Uncharacterized protein</fullName>
    </submittedName>
</protein>
<accession>A0A2A6C0H9</accession>
<proteinExistence type="predicted"/>
<evidence type="ECO:0000313" key="2">
    <source>
        <dbReference type="Proteomes" id="UP000005239"/>
    </source>
</evidence>
<evidence type="ECO:0000313" key="1">
    <source>
        <dbReference type="EnsemblMetazoa" id="PPA42067.1"/>
    </source>
</evidence>
<gene>
    <name evidence="1" type="primary">WBGene00280436</name>
</gene>
<reference evidence="2" key="1">
    <citation type="journal article" date="2008" name="Nat. Genet.">
        <title>The Pristionchus pacificus genome provides a unique perspective on nematode lifestyle and parasitism.</title>
        <authorList>
            <person name="Dieterich C."/>
            <person name="Clifton S.W."/>
            <person name="Schuster L.N."/>
            <person name="Chinwalla A."/>
            <person name="Delehaunty K."/>
            <person name="Dinkelacker I."/>
            <person name="Fulton L."/>
            <person name="Fulton R."/>
            <person name="Godfrey J."/>
            <person name="Minx P."/>
            <person name="Mitreva M."/>
            <person name="Roeseler W."/>
            <person name="Tian H."/>
            <person name="Witte H."/>
            <person name="Yang S.P."/>
            <person name="Wilson R.K."/>
            <person name="Sommer R.J."/>
        </authorList>
    </citation>
    <scope>NUCLEOTIDE SEQUENCE [LARGE SCALE GENOMIC DNA]</scope>
    <source>
        <strain evidence="2">PS312</strain>
    </source>
</reference>
<dbReference type="EnsemblMetazoa" id="PPA42067.1">
    <property type="protein sequence ID" value="PPA42067.1"/>
    <property type="gene ID" value="WBGene00280436"/>
</dbReference>
<dbReference type="Proteomes" id="UP000005239">
    <property type="component" value="Unassembled WGS sequence"/>
</dbReference>
<accession>A0A8R1UYM1</accession>
<sequence length="83" mass="9611">MLSKLNVLLTMMAWIYIFPQVQALQDFLDIFYPICSDIFCLSLPYYTLFLPGPVNTELLRIVRRVKQPSLTTSIVRPTMSNIP</sequence>
<reference evidence="1" key="2">
    <citation type="submission" date="2022-06" db="UniProtKB">
        <authorList>
            <consortium name="EnsemblMetazoa"/>
        </authorList>
    </citation>
    <scope>IDENTIFICATION</scope>
    <source>
        <strain evidence="1">PS312</strain>
    </source>
</reference>
<organism evidence="1 2">
    <name type="scientific">Pristionchus pacificus</name>
    <name type="common">Parasitic nematode worm</name>
    <dbReference type="NCBI Taxonomy" id="54126"/>
    <lineage>
        <taxon>Eukaryota</taxon>
        <taxon>Metazoa</taxon>
        <taxon>Ecdysozoa</taxon>
        <taxon>Nematoda</taxon>
        <taxon>Chromadorea</taxon>
        <taxon>Rhabditida</taxon>
        <taxon>Rhabditina</taxon>
        <taxon>Diplogasteromorpha</taxon>
        <taxon>Diplogasteroidea</taxon>
        <taxon>Neodiplogasteridae</taxon>
        <taxon>Pristionchus</taxon>
    </lineage>
</organism>
<name>A0A2A6C0H9_PRIPA</name>
<keyword evidence="2" id="KW-1185">Reference proteome</keyword>
<dbReference type="AlphaFoldDB" id="A0A2A6C0H9"/>